<dbReference type="RefSeq" id="WP_011938120.1">
    <property type="nucleotide sequence ID" value="NC_009483.1"/>
</dbReference>
<dbReference type="HOGENOM" id="CLU_114601_5_3_7"/>
<evidence type="ECO:0000313" key="2">
    <source>
        <dbReference type="Proteomes" id="UP000006695"/>
    </source>
</evidence>
<dbReference type="SUPFAM" id="SSF54285">
    <property type="entry name" value="MoaD/ThiS"/>
    <property type="match status" value="1"/>
</dbReference>
<sequence>MKITVKLFATFRVGRFAEVTRDYPPGTRVGDIIEELNIPEKEVGMIMLNNRHAEPEQELHDGDNLALFPLVGGG</sequence>
<dbReference type="InterPro" id="IPR016155">
    <property type="entry name" value="Mopterin_synth/thiamin_S_b"/>
</dbReference>
<dbReference type="OrthoDB" id="9801945at2"/>
<dbReference type="EMBL" id="CP000698">
    <property type="protein sequence ID" value="ABQ25398.1"/>
    <property type="molecule type" value="Genomic_DNA"/>
</dbReference>
<dbReference type="InterPro" id="IPR012675">
    <property type="entry name" value="Beta-grasp_dom_sf"/>
</dbReference>
<dbReference type="InterPro" id="IPR003749">
    <property type="entry name" value="ThiS/MoaD-like"/>
</dbReference>
<organism evidence="1 2">
    <name type="scientific">Geotalea uraniireducens (strain Rf4)</name>
    <name type="common">Geobacter uraniireducens</name>
    <dbReference type="NCBI Taxonomy" id="351605"/>
    <lineage>
        <taxon>Bacteria</taxon>
        <taxon>Pseudomonadati</taxon>
        <taxon>Thermodesulfobacteriota</taxon>
        <taxon>Desulfuromonadia</taxon>
        <taxon>Geobacterales</taxon>
        <taxon>Geobacteraceae</taxon>
        <taxon>Geotalea</taxon>
    </lineage>
</organism>
<keyword evidence="2" id="KW-1185">Reference proteome</keyword>
<accession>A5GAJ0</accession>
<dbReference type="Pfam" id="PF02597">
    <property type="entry name" value="ThiS"/>
    <property type="match status" value="1"/>
</dbReference>
<protein>
    <submittedName>
        <fullName evidence="1">ThiamineS protein</fullName>
    </submittedName>
</protein>
<reference evidence="1 2" key="1">
    <citation type="submission" date="2007-05" db="EMBL/GenBank/DDBJ databases">
        <title>Complete sequence of Geobacter uraniireducens Rf4.</title>
        <authorList>
            <consortium name="US DOE Joint Genome Institute"/>
            <person name="Copeland A."/>
            <person name="Lucas S."/>
            <person name="Lapidus A."/>
            <person name="Barry K."/>
            <person name="Detter J.C."/>
            <person name="Glavina del Rio T."/>
            <person name="Hammon N."/>
            <person name="Israni S."/>
            <person name="Dalin E."/>
            <person name="Tice H."/>
            <person name="Pitluck S."/>
            <person name="Chertkov O."/>
            <person name="Brettin T."/>
            <person name="Bruce D."/>
            <person name="Han C."/>
            <person name="Schmutz J."/>
            <person name="Larimer F."/>
            <person name="Land M."/>
            <person name="Hauser L."/>
            <person name="Kyrpides N."/>
            <person name="Mikhailova N."/>
            <person name="Shelobolina E."/>
            <person name="Aklujkar M."/>
            <person name="Lovley D."/>
            <person name="Richardson P."/>
        </authorList>
    </citation>
    <scope>NUCLEOTIDE SEQUENCE [LARGE SCALE GENOMIC DNA]</scope>
    <source>
        <strain evidence="1 2">Rf4</strain>
    </source>
</reference>
<dbReference type="Gene3D" id="3.10.20.30">
    <property type="match status" value="1"/>
</dbReference>
<dbReference type="Proteomes" id="UP000006695">
    <property type="component" value="Chromosome"/>
</dbReference>
<evidence type="ECO:0000313" key="1">
    <source>
        <dbReference type="EMBL" id="ABQ25398.1"/>
    </source>
</evidence>
<dbReference type="KEGG" id="gur:Gura_1194"/>
<dbReference type="AlphaFoldDB" id="A5GAJ0"/>
<proteinExistence type="predicted"/>
<name>A5GAJ0_GEOUR</name>
<dbReference type="STRING" id="351605.Gura_1194"/>
<gene>
    <name evidence="1" type="ordered locus">Gura_1194</name>
</gene>